<feature type="transmembrane region" description="Helical" evidence="4">
    <location>
        <begin position="44"/>
        <end position="65"/>
    </location>
</feature>
<feature type="transmembrane region" description="Helical" evidence="4">
    <location>
        <begin position="98"/>
        <end position="118"/>
    </location>
</feature>
<feature type="transmembrane region" description="Helical" evidence="4">
    <location>
        <begin position="306"/>
        <end position="326"/>
    </location>
</feature>
<feature type="transmembrane region" description="Helical" evidence="4">
    <location>
        <begin position="130"/>
        <end position="153"/>
    </location>
</feature>
<feature type="transmembrane region" description="Helical" evidence="4">
    <location>
        <begin position="338"/>
        <end position="362"/>
    </location>
</feature>
<feature type="transmembrane region" description="Helical" evidence="4">
    <location>
        <begin position="281"/>
        <end position="300"/>
    </location>
</feature>
<keyword evidence="2 4" id="KW-1133">Transmembrane helix</keyword>
<sequence length="407" mass="43168">MTLSKRANLLALLGILFLALNLRGPFTSLAPVLGQIMDDLALSASSAGFLTALPLLSFALFSPLAAGLPRRLGLYPSLAFALILIASGIVLRSVGIELLLYLGTIFIGAGIATGNVLLPVVVKVSFPARISVVTSLYIFTMGIGSTLSSSIMVPLTGIEFAFLSGWQLALLFNLVFPIAALFIWLPKLRNKKQSTTANASDGSPTPMKSLLKCPVAWQVTLGIGLNSFTFYAFAGWLPKMLNDLHFSEVDAGYIYGFLQFSTMIPGLLLLPILSKSNSQRAIITLCAGSVFVALIGLITLPDYAVFWVGMFGLANCSTFIIALSFVGLRTSNPGQAAALSGLSQSIGYALAATGPTLVGYFYTLTSGWTIPLLIIAIVAGFCVAFCNLAARDTKIFQNEPVQSQRNG</sequence>
<feature type="transmembrane region" description="Helical" evidence="4">
    <location>
        <begin position="72"/>
        <end position="92"/>
    </location>
</feature>
<evidence type="ECO:0000256" key="1">
    <source>
        <dbReference type="ARBA" id="ARBA00022692"/>
    </source>
</evidence>
<evidence type="ECO:0000256" key="4">
    <source>
        <dbReference type="SAM" id="Phobius"/>
    </source>
</evidence>
<dbReference type="Gene3D" id="1.20.1250.20">
    <property type="entry name" value="MFS general substrate transporter like domains"/>
    <property type="match status" value="1"/>
</dbReference>
<feature type="domain" description="Major facilitator superfamily (MFS) profile" evidence="5">
    <location>
        <begin position="7"/>
        <end position="394"/>
    </location>
</feature>
<dbReference type="AlphaFoldDB" id="A0A7Z2T6W6"/>
<dbReference type="InterPro" id="IPR020846">
    <property type="entry name" value="MFS_dom"/>
</dbReference>
<dbReference type="RefSeq" id="WP_164650270.1">
    <property type="nucleotide sequence ID" value="NZ_CP047476.1"/>
</dbReference>
<dbReference type="InterPro" id="IPR011701">
    <property type="entry name" value="MFS"/>
</dbReference>
<keyword evidence="3 4" id="KW-0472">Membrane</keyword>
<keyword evidence="1 4" id="KW-0812">Transmembrane</keyword>
<reference evidence="6 7" key="1">
    <citation type="submission" date="2020-01" db="EMBL/GenBank/DDBJ databases">
        <title>Whole genome and functional gene identification of agarase of Vibrio HN897.</title>
        <authorList>
            <person name="Liu Y."/>
            <person name="Zhao Z."/>
        </authorList>
    </citation>
    <scope>NUCLEOTIDE SEQUENCE [LARGE SCALE GENOMIC DNA]</scope>
    <source>
        <strain evidence="6 7">HN897</strain>
    </source>
</reference>
<dbReference type="Proteomes" id="UP000464262">
    <property type="component" value="Chromosome 2"/>
</dbReference>
<evidence type="ECO:0000313" key="6">
    <source>
        <dbReference type="EMBL" id="QIA65370.1"/>
    </source>
</evidence>
<dbReference type="Pfam" id="PF07690">
    <property type="entry name" value="MFS_1"/>
    <property type="match status" value="1"/>
</dbReference>
<proteinExistence type="predicted"/>
<evidence type="ECO:0000259" key="5">
    <source>
        <dbReference type="PROSITE" id="PS50850"/>
    </source>
</evidence>
<evidence type="ECO:0000313" key="7">
    <source>
        <dbReference type="Proteomes" id="UP000464262"/>
    </source>
</evidence>
<dbReference type="GO" id="GO:0022857">
    <property type="term" value="F:transmembrane transporter activity"/>
    <property type="evidence" value="ECO:0007669"/>
    <property type="project" value="InterPro"/>
</dbReference>
<dbReference type="InterPro" id="IPR052524">
    <property type="entry name" value="MFS_Cyanate_Porter"/>
</dbReference>
<keyword evidence="7" id="KW-1185">Reference proteome</keyword>
<dbReference type="EMBL" id="CP047476">
    <property type="protein sequence ID" value="QIA65370.1"/>
    <property type="molecule type" value="Genomic_DNA"/>
</dbReference>
<feature type="transmembrane region" description="Helical" evidence="4">
    <location>
        <begin position="368"/>
        <end position="390"/>
    </location>
</feature>
<dbReference type="PANTHER" id="PTHR23523:SF2">
    <property type="entry name" value="2-NITROIMIDAZOLE TRANSPORTER"/>
    <property type="match status" value="1"/>
</dbReference>
<dbReference type="InterPro" id="IPR036259">
    <property type="entry name" value="MFS_trans_sf"/>
</dbReference>
<protein>
    <submittedName>
        <fullName evidence="6">MFS transporter</fullName>
    </submittedName>
</protein>
<evidence type="ECO:0000256" key="3">
    <source>
        <dbReference type="ARBA" id="ARBA00023136"/>
    </source>
</evidence>
<organism evidence="6 7">
    <name type="scientific">Vibrio astriarenae</name>
    <dbReference type="NCBI Taxonomy" id="1481923"/>
    <lineage>
        <taxon>Bacteria</taxon>
        <taxon>Pseudomonadati</taxon>
        <taxon>Pseudomonadota</taxon>
        <taxon>Gammaproteobacteria</taxon>
        <taxon>Vibrionales</taxon>
        <taxon>Vibrionaceae</taxon>
        <taxon>Vibrio</taxon>
    </lineage>
</organism>
<dbReference type="PROSITE" id="PS50850">
    <property type="entry name" value="MFS"/>
    <property type="match status" value="1"/>
</dbReference>
<dbReference type="SUPFAM" id="SSF103473">
    <property type="entry name" value="MFS general substrate transporter"/>
    <property type="match status" value="1"/>
</dbReference>
<dbReference type="PANTHER" id="PTHR23523">
    <property type="match status" value="1"/>
</dbReference>
<dbReference type="KEGG" id="vas:GT360_17680"/>
<name>A0A7Z2T6W6_9VIBR</name>
<feature type="transmembrane region" description="Helical" evidence="4">
    <location>
        <begin position="215"/>
        <end position="233"/>
    </location>
</feature>
<accession>A0A7Z2T6W6</accession>
<evidence type="ECO:0000256" key="2">
    <source>
        <dbReference type="ARBA" id="ARBA00022989"/>
    </source>
</evidence>
<feature type="transmembrane region" description="Helical" evidence="4">
    <location>
        <begin position="165"/>
        <end position="185"/>
    </location>
</feature>
<feature type="transmembrane region" description="Helical" evidence="4">
    <location>
        <begin position="253"/>
        <end position="274"/>
    </location>
</feature>
<gene>
    <name evidence="6" type="ORF">GT360_17680</name>
</gene>